<feature type="signal peptide" evidence="1">
    <location>
        <begin position="1"/>
        <end position="19"/>
    </location>
</feature>
<organism evidence="2 3">
    <name type="scientific">Segatella copri</name>
    <dbReference type="NCBI Taxonomy" id="165179"/>
    <lineage>
        <taxon>Bacteria</taxon>
        <taxon>Pseudomonadati</taxon>
        <taxon>Bacteroidota</taxon>
        <taxon>Bacteroidia</taxon>
        <taxon>Bacteroidales</taxon>
        <taxon>Prevotellaceae</taxon>
        <taxon>Segatella</taxon>
    </lineage>
</organism>
<proteinExistence type="predicted"/>
<name>A0AA92WAH4_9BACT</name>
<protein>
    <submittedName>
        <fullName evidence="2">Uncharacterized protein</fullName>
    </submittedName>
</protein>
<evidence type="ECO:0000256" key="1">
    <source>
        <dbReference type="SAM" id="SignalP"/>
    </source>
</evidence>
<feature type="chain" id="PRO_5041743657" evidence="1">
    <location>
        <begin position="20"/>
        <end position="326"/>
    </location>
</feature>
<dbReference type="AlphaFoldDB" id="A0AA92WAH4"/>
<keyword evidence="1" id="KW-0732">Signal</keyword>
<dbReference type="Proteomes" id="UP000285776">
    <property type="component" value="Unassembled WGS sequence"/>
</dbReference>
<dbReference type="RefSeq" id="WP_147468730.1">
    <property type="nucleotide sequence ID" value="NZ_QSAV01000009.1"/>
</dbReference>
<accession>A0AA92WAH4</accession>
<reference evidence="2 3" key="1">
    <citation type="submission" date="2018-08" db="EMBL/GenBank/DDBJ databases">
        <title>A genome reference for cultivated species of the human gut microbiota.</title>
        <authorList>
            <person name="Zou Y."/>
            <person name="Xue W."/>
            <person name="Luo G."/>
        </authorList>
    </citation>
    <scope>NUCLEOTIDE SEQUENCE [LARGE SCALE GENOMIC DNA]</scope>
    <source>
        <strain evidence="2 3">AF10-17</strain>
    </source>
</reference>
<dbReference type="EMBL" id="QSAV01000009">
    <property type="protein sequence ID" value="RGW81349.1"/>
    <property type="molecule type" value="Genomic_DNA"/>
</dbReference>
<evidence type="ECO:0000313" key="2">
    <source>
        <dbReference type="EMBL" id="RGW81349.1"/>
    </source>
</evidence>
<comment type="caution">
    <text evidence="2">The sequence shown here is derived from an EMBL/GenBank/DDBJ whole genome shotgun (WGS) entry which is preliminary data.</text>
</comment>
<evidence type="ECO:0000313" key="3">
    <source>
        <dbReference type="Proteomes" id="UP000285776"/>
    </source>
</evidence>
<gene>
    <name evidence="2" type="ORF">DWV53_03965</name>
</gene>
<sequence length="326" mass="34845">MKKFFTLISMALVAMSINAQTESWYVNNEDGTLKADYVANADASAMSVVKFSTANVEGTHTSGPVAGYNDGALENGKLTPKVDNTWNGIESKALSKDGSVAPFYFVKGKGNPVNLDKVEFEEVVTDGNPTGNYRAKWDAAYYAPDGSNGLPTNGTYITLTPKVAGTLKVGVWINKGNRDVYVAKGRDAKALTLGTEVKVSGYINGQNNDGADDSPLKGYPMLQDEISVKGNAGNDAYIVGPGNQAVWVYLTFSATAGETYYIFNKNTQIGFSGFEFTPEGGDTDGIVNINASTSAKKSVRYNMAGQQVNASYKGLVIENGKKFVQK</sequence>